<keyword evidence="2" id="KW-1185">Reference proteome</keyword>
<proteinExistence type="predicted"/>
<evidence type="ECO:0000313" key="1">
    <source>
        <dbReference type="EMBL" id="VVV01289.1"/>
    </source>
</evidence>
<protein>
    <submittedName>
        <fullName evidence="1">Uncharacterized protein</fullName>
    </submittedName>
</protein>
<comment type="caution">
    <text evidence="1">The sequence shown here is derived from an EMBL/GenBank/DDBJ whole genome shotgun (WGS) entry which is preliminary data.</text>
</comment>
<evidence type="ECO:0000313" key="2">
    <source>
        <dbReference type="Proteomes" id="UP000356253"/>
    </source>
</evidence>
<reference evidence="1" key="1">
    <citation type="submission" date="2019-09" db="EMBL/GenBank/DDBJ databases">
        <authorList>
            <person name="Rodrigo-Torres L."/>
            <person name="Arahal R. D."/>
            <person name="Lucena T."/>
        </authorList>
    </citation>
    <scope>NUCLEOTIDE SEQUENCE</scope>
    <source>
        <strain evidence="1">ISS653</strain>
    </source>
</reference>
<sequence length="163" mass="18661">MKNFQIEFKWGIIFSIFTLLWMYVEKNMGWHTDQISKHQIYTNLLIIPLFFIIIISFALLEKKKKYYNGFITWEQGVISGSIISIIICLLTPLIQAIFINYISPNYFTDAALKLSDRGVISLEKAKEVYNLKATIIDAVVFNLAMGIVTSAIVAAFIKKKPKA</sequence>
<dbReference type="EMBL" id="CABVMM010000010">
    <property type="protein sequence ID" value="VVV01289.1"/>
    <property type="molecule type" value="Genomic_DNA"/>
</dbReference>
<gene>
    <name evidence="1" type="ORF">FVB9532_02579</name>
</gene>
<organism evidence="1 2">
    <name type="scientific">Mesonia oceanica</name>
    <dbReference type="NCBI Taxonomy" id="2687242"/>
    <lineage>
        <taxon>Bacteria</taxon>
        <taxon>Pseudomonadati</taxon>
        <taxon>Bacteroidota</taxon>
        <taxon>Flavobacteriia</taxon>
        <taxon>Flavobacteriales</taxon>
        <taxon>Flavobacteriaceae</taxon>
        <taxon>Mesonia</taxon>
    </lineage>
</organism>
<name>A0AC61Y9U6_9FLAO</name>
<accession>A0AC61Y9U6</accession>
<dbReference type="Proteomes" id="UP000356253">
    <property type="component" value="Unassembled WGS sequence"/>
</dbReference>